<dbReference type="InterPro" id="IPR029709">
    <property type="entry name" value="LDAF1"/>
</dbReference>
<evidence type="ECO:0000256" key="4">
    <source>
        <dbReference type="ARBA" id="ARBA00022677"/>
    </source>
</evidence>
<dbReference type="RefSeq" id="XP_008328057.1">
    <property type="nucleotide sequence ID" value="XM_008329835.3"/>
</dbReference>
<dbReference type="Proteomes" id="UP000265120">
    <property type="component" value="Chromosome 17"/>
</dbReference>
<proteinExistence type="inferred from homology"/>
<evidence type="ECO:0000313" key="10">
    <source>
        <dbReference type="Ensembl" id="ENSCSEP00000022300.1"/>
    </source>
</evidence>
<evidence type="ECO:0000313" key="11">
    <source>
        <dbReference type="Proteomes" id="UP000265120"/>
    </source>
</evidence>
<comment type="similarity">
    <text evidence="3">Belongs to the LDAF1 family.</text>
</comment>
<dbReference type="GeneID" id="103393032"/>
<dbReference type="GeneTree" id="ENSGT00940000175471"/>
<feature type="transmembrane region" description="Helical" evidence="9">
    <location>
        <begin position="51"/>
        <end position="75"/>
    </location>
</feature>
<reference evidence="10 11" key="1">
    <citation type="journal article" date="2014" name="Nat. Genet.">
        <title>Whole-genome sequence of a flatfish provides insights into ZW sex chromosome evolution and adaptation to a benthic lifestyle.</title>
        <authorList>
            <person name="Chen S."/>
            <person name="Zhang G."/>
            <person name="Shao C."/>
            <person name="Huang Q."/>
            <person name="Liu G."/>
            <person name="Zhang P."/>
            <person name="Song W."/>
            <person name="An N."/>
            <person name="Chalopin D."/>
            <person name="Volff J.N."/>
            <person name="Hong Y."/>
            <person name="Li Q."/>
            <person name="Sha Z."/>
            <person name="Zhou H."/>
            <person name="Xie M."/>
            <person name="Yu Q."/>
            <person name="Liu Y."/>
            <person name="Xiang H."/>
            <person name="Wang N."/>
            <person name="Wu K."/>
            <person name="Yang C."/>
            <person name="Zhou Q."/>
            <person name="Liao X."/>
            <person name="Yang L."/>
            <person name="Hu Q."/>
            <person name="Zhang J."/>
            <person name="Meng L."/>
            <person name="Jin L."/>
            <person name="Tian Y."/>
            <person name="Lian J."/>
            <person name="Yang J."/>
            <person name="Miao G."/>
            <person name="Liu S."/>
            <person name="Liang Z."/>
            <person name="Yan F."/>
            <person name="Li Y."/>
            <person name="Sun B."/>
            <person name="Zhang H."/>
            <person name="Zhang J."/>
            <person name="Zhu Y."/>
            <person name="Du M."/>
            <person name="Zhao Y."/>
            <person name="Schartl M."/>
            <person name="Tang Q."/>
            <person name="Wang J."/>
        </authorList>
    </citation>
    <scope>NUCLEOTIDE SEQUENCE</scope>
</reference>
<dbReference type="OMA" id="CASRGQM"/>
<name>A0A3P8WCF6_CYNSE</name>
<evidence type="ECO:0000256" key="3">
    <source>
        <dbReference type="ARBA" id="ARBA00007618"/>
    </source>
</evidence>
<dbReference type="InParanoid" id="A0A3P8WCF6"/>
<keyword evidence="11" id="KW-1185">Reference proteome</keyword>
<evidence type="ECO:0000256" key="1">
    <source>
        <dbReference type="ARBA" id="ARBA00004477"/>
    </source>
</evidence>
<reference evidence="10" key="2">
    <citation type="submission" date="2025-08" db="UniProtKB">
        <authorList>
            <consortium name="Ensembl"/>
        </authorList>
    </citation>
    <scope>IDENTIFICATION</scope>
</reference>
<dbReference type="GO" id="GO:0005789">
    <property type="term" value="C:endoplasmic reticulum membrane"/>
    <property type="evidence" value="ECO:0007669"/>
    <property type="project" value="UniProtKB-SubCell"/>
</dbReference>
<evidence type="ECO:0000256" key="9">
    <source>
        <dbReference type="SAM" id="Phobius"/>
    </source>
</evidence>
<keyword evidence="8 9" id="KW-0472">Membrane</keyword>
<dbReference type="Ensembl" id="ENSCSET00000022584.1">
    <property type="protein sequence ID" value="ENSCSEP00000022300.1"/>
    <property type="gene ID" value="ENSCSEG00000014209.1"/>
</dbReference>
<protein>
    <submittedName>
        <fullName evidence="10">Promethin-like</fullName>
    </submittedName>
</protein>
<evidence type="ECO:0000256" key="5">
    <source>
        <dbReference type="ARBA" id="ARBA00022692"/>
    </source>
</evidence>
<sequence length="151" mass="16480">METEDRSSVGDWQQQVGRWTTQIKSTFDDPHPQVSQLMNTSVGQYLGSHPLVALTVMVFSAMAALPVGLFLIFALVTMVISAVGFVFVEVTVLFLGGMSLLCVLSGIALFSVFASLILMALYITISHILVYYPQLTKEGAVQEKESELKSS</sequence>
<dbReference type="PANTHER" id="PTHR14275">
    <property type="entry name" value="PROMETHIN"/>
    <property type="match status" value="1"/>
</dbReference>
<evidence type="ECO:0000256" key="2">
    <source>
        <dbReference type="ARBA" id="ARBA00004502"/>
    </source>
</evidence>
<dbReference type="AlphaFoldDB" id="A0A3P8WCF6"/>
<dbReference type="Pfam" id="PF16015">
    <property type="entry name" value="Promethin"/>
    <property type="match status" value="1"/>
</dbReference>
<dbReference type="OrthoDB" id="9943433at2759"/>
<keyword evidence="7 9" id="KW-1133">Transmembrane helix</keyword>
<reference evidence="10" key="3">
    <citation type="submission" date="2025-09" db="UniProtKB">
        <authorList>
            <consortium name="Ensembl"/>
        </authorList>
    </citation>
    <scope>IDENTIFICATION</scope>
</reference>
<feature type="transmembrane region" description="Helical" evidence="9">
    <location>
        <begin position="107"/>
        <end position="132"/>
    </location>
</feature>
<dbReference type="GO" id="GO:0005811">
    <property type="term" value="C:lipid droplet"/>
    <property type="evidence" value="ECO:0007669"/>
    <property type="project" value="UniProtKB-SubCell"/>
</dbReference>
<evidence type="ECO:0000256" key="8">
    <source>
        <dbReference type="ARBA" id="ARBA00023136"/>
    </source>
</evidence>
<organism evidence="10 11">
    <name type="scientific">Cynoglossus semilaevis</name>
    <name type="common">Tongue sole</name>
    <dbReference type="NCBI Taxonomy" id="244447"/>
    <lineage>
        <taxon>Eukaryota</taxon>
        <taxon>Metazoa</taxon>
        <taxon>Chordata</taxon>
        <taxon>Craniata</taxon>
        <taxon>Vertebrata</taxon>
        <taxon>Euteleostomi</taxon>
        <taxon>Actinopterygii</taxon>
        <taxon>Neopterygii</taxon>
        <taxon>Teleostei</taxon>
        <taxon>Neoteleostei</taxon>
        <taxon>Acanthomorphata</taxon>
        <taxon>Carangaria</taxon>
        <taxon>Pleuronectiformes</taxon>
        <taxon>Pleuronectoidei</taxon>
        <taxon>Cynoglossidae</taxon>
        <taxon>Cynoglossinae</taxon>
        <taxon>Cynoglossus</taxon>
    </lineage>
</organism>
<comment type="subcellular location">
    <subcellularLocation>
        <location evidence="1">Endoplasmic reticulum membrane</location>
        <topology evidence="1">Multi-pass membrane protein</topology>
    </subcellularLocation>
    <subcellularLocation>
        <location evidence="2">Lipid droplet</location>
    </subcellularLocation>
</comment>
<keyword evidence="6" id="KW-0256">Endoplasmic reticulum</keyword>
<accession>A0A3P8WCF6</accession>
<dbReference type="PANTHER" id="PTHR14275:SF0">
    <property type="entry name" value="LIPID DROPLET ASSEMBLY FACTOR 1"/>
    <property type="match status" value="1"/>
</dbReference>
<dbReference type="KEGG" id="csem:103393032"/>
<keyword evidence="4" id="KW-0551">Lipid droplet</keyword>
<feature type="transmembrane region" description="Helical" evidence="9">
    <location>
        <begin position="82"/>
        <end position="101"/>
    </location>
</feature>
<evidence type="ECO:0000256" key="6">
    <source>
        <dbReference type="ARBA" id="ARBA00022824"/>
    </source>
</evidence>
<keyword evidence="5 9" id="KW-0812">Transmembrane</keyword>
<evidence type="ECO:0000256" key="7">
    <source>
        <dbReference type="ARBA" id="ARBA00022989"/>
    </source>
</evidence>